<evidence type="ECO:0000313" key="2">
    <source>
        <dbReference type="Proteomes" id="UP000546200"/>
    </source>
</evidence>
<dbReference type="EMBL" id="JACIJK010000007">
    <property type="protein sequence ID" value="MBB5715597.1"/>
    <property type="molecule type" value="Genomic_DNA"/>
</dbReference>
<organism evidence="1 2">
    <name type="scientific">Sphingomonas aerophila</name>
    <dbReference type="NCBI Taxonomy" id="1344948"/>
    <lineage>
        <taxon>Bacteria</taxon>
        <taxon>Pseudomonadati</taxon>
        <taxon>Pseudomonadota</taxon>
        <taxon>Alphaproteobacteria</taxon>
        <taxon>Sphingomonadales</taxon>
        <taxon>Sphingomonadaceae</taxon>
        <taxon>Sphingomonas</taxon>
    </lineage>
</organism>
<reference evidence="1 2" key="1">
    <citation type="submission" date="2020-08" db="EMBL/GenBank/DDBJ databases">
        <title>Genomic Encyclopedia of Type Strains, Phase IV (KMG-IV): sequencing the most valuable type-strain genomes for metagenomic binning, comparative biology and taxonomic classification.</title>
        <authorList>
            <person name="Goeker M."/>
        </authorList>
    </citation>
    <scope>NUCLEOTIDE SEQUENCE [LARGE SCALE GENOMIC DNA]</scope>
    <source>
        <strain evidence="1 2">DSM 100044</strain>
    </source>
</reference>
<evidence type="ECO:0000313" key="1">
    <source>
        <dbReference type="EMBL" id="MBB5715597.1"/>
    </source>
</evidence>
<name>A0A7W9EWD1_9SPHN</name>
<accession>A0A7W9EWD1</accession>
<protein>
    <submittedName>
        <fullName evidence="1">Uncharacterized protein</fullName>
    </submittedName>
</protein>
<proteinExistence type="predicted"/>
<dbReference type="AlphaFoldDB" id="A0A7W9EWD1"/>
<keyword evidence="2" id="KW-1185">Reference proteome</keyword>
<sequence length="68" mass="7665">MVYDPPDLFPLLRADEVVFADAQDYLIDDLLRCPVAVRSEKGGGCVSDTVFRSGHRSTKHARPLWFLT</sequence>
<gene>
    <name evidence="1" type="ORF">FHS94_002452</name>
</gene>
<dbReference type="Proteomes" id="UP000546200">
    <property type="component" value="Unassembled WGS sequence"/>
</dbReference>
<comment type="caution">
    <text evidence="1">The sequence shown here is derived from an EMBL/GenBank/DDBJ whole genome shotgun (WGS) entry which is preliminary data.</text>
</comment>